<feature type="domain" description="N-acetyltransferase" evidence="3">
    <location>
        <begin position="3"/>
        <end position="151"/>
    </location>
</feature>
<dbReference type="Proteomes" id="UP000286976">
    <property type="component" value="Unassembled WGS sequence"/>
</dbReference>
<dbReference type="EMBL" id="PIPQ01000004">
    <property type="protein sequence ID" value="RUO40099.1"/>
    <property type="molecule type" value="Genomic_DNA"/>
</dbReference>
<name>A0A432X1D4_9GAMM</name>
<sequence length="152" mass="17193">MPVHFRSLTCHDIDALIAIENACFVTDHLGRRSFRRLLQSPSAHLVGLQHQKTHALCAYALMLTRRNSAWWRLYSLAVDPKQQGQGLARILLQHCLQQAQKAAAQGMRLEVNVSNHSALALYYSCGFEVVDLLPQYYSDGADGFRMQLSFHP</sequence>
<dbReference type="OrthoDB" id="27442at2"/>
<dbReference type="InterPro" id="IPR050680">
    <property type="entry name" value="YpeA/RimI_acetyltransf"/>
</dbReference>
<keyword evidence="5" id="KW-1185">Reference proteome</keyword>
<accession>A0A432X1D4</accession>
<dbReference type="PROSITE" id="PS51186">
    <property type="entry name" value="GNAT"/>
    <property type="match status" value="1"/>
</dbReference>
<dbReference type="Pfam" id="PF13673">
    <property type="entry name" value="Acetyltransf_10"/>
    <property type="match status" value="1"/>
</dbReference>
<organism evidence="4 5">
    <name type="scientific">Aliidiomarina taiwanensis</name>
    <dbReference type="NCBI Taxonomy" id="946228"/>
    <lineage>
        <taxon>Bacteria</taxon>
        <taxon>Pseudomonadati</taxon>
        <taxon>Pseudomonadota</taxon>
        <taxon>Gammaproteobacteria</taxon>
        <taxon>Alteromonadales</taxon>
        <taxon>Idiomarinaceae</taxon>
        <taxon>Aliidiomarina</taxon>
    </lineage>
</organism>
<reference evidence="4 5" key="1">
    <citation type="journal article" date="2011" name="Front. Microbiol.">
        <title>Genomic signatures of strain selection and enhancement in Bacillus atrophaeus var. globigii, a historical biowarfare simulant.</title>
        <authorList>
            <person name="Gibbons H.S."/>
            <person name="Broomall S.M."/>
            <person name="McNew L.A."/>
            <person name="Daligault H."/>
            <person name="Chapman C."/>
            <person name="Bruce D."/>
            <person name="Karavis M."/>
            <person name="Krepps M."/>
            <person name="McGregor P.A."/>
            <person name="Hong C."/>
            <person name="Park K.H."/>
            <person name="Akmal A."/>
            <person name="Feldman A."/>
            <person name="Lin J.S."/>
            <person name="Chang W.E."/>
            <person name="Higgs B.W."/>
            <person name="Demirev P."/>
            <person name="Lindquist J."/>
            <person name="Liem A."/>
            <person name="Fochler E."/>
            <person name="Read T.D."/>
            <person name="Tapia R."/>
            <person name="Johnson S."/>
            <person name="Bishop-Lilly K.A."/>
            <person name="Detter C."/>
            <person name="Han C."/>
            <person name="Sozhamannan S."/>
            <person name="Rosenzweig C.N."/>
            <person name="Skowronski E.W."/>
        </authorList>
    </citation>
    <scope>NUCLEOTIDE SEQUENCE [LARGE SCALE GENOMIC DNA]</scope>
    <source>
        <strain evidence="4 5">AIT1</strain>
    </source>
</reference>
<dbReference type="InterPro" id="IPR016181">
    <property type="entry name" value="Acyl_CoA_acyltransferase"/>
</dbReference>
<dbReference type="CDD" id="cd04301">
    <property type="entry name" value="NAT_SF"/>
    <property type="match status" value="1"/>
</dbReference>
<dbReference type="SUPFAM" id="SSF55729">
    <property type="entry name" value="Acyl-CoA N-acyltransferases (Nat)"/>
    <property type="match status" value="1"/>
</dbReference>
<dbReference type="AlphaFoldDB" id="A0A432X1D4"/>
<comment type="caution">
    <text evidence="4">The sequence shown here is derived from an EMBL/GenBank/DDBJ whole genome shotgun (WGS) entry which is preliminary data.</text>
</comment>
<dbReference type="InterPro" id="IPR000182">
    <property type="entry name" value="GNAT_dom"/>
</dbReference>
<evidence type="ECO:0000313" key="5">
    <source>
        <dbReference type="Proteomes" id="UP000286976"/>
    </source>
</evidence>
<dbReference type="GO" id="GO:0016747">
    <property type="term" value="F:acyltransferase activity, transferring groups other than amino-acyl groups"/>
    <property type="evidence" value="ECO:0007669"/>
    <property type="project" value="InterPro"/>
</dbReference>
<dbReference type="RefSeq" id="WP_126757583.1">
    <property type="nucleotide sequence ID" value="NZ_PIPQ01000004.1"/>
</dbReference>
<protein>
    <submittedName>
        <fullName evidence="4">N-acetyltransferase</fullName>
    </submittedName>
</protein>
<keyword evidence="1 4" id="KW-0808">Transferase</keyword>
<evidence type="ECO:0000313" key="4">
    <source>
        <dbReference type="EMBL" id="RUO40099.1"/>
    </source>
</evidence>
<proteinExistence type="predicted"/>
<dbReference type="PANTHER" id="PTHR43420">
    <property type="entry name" value="ACETYLTRANSFERASE"/>
    <property type="match status" value="1"/>
</dbReference>
<evidence type="ECO:0000256" key="1">
    <source>
        <dbReference type="ARBA" id="ARBA00022679"/>
    </source>
</evidence>
<keyword evidence="2" id="KW-0012">Acyltransferase</keyword>
<dbReference type="PANTHER" id="PTHR43420:SF44">
    <property type="entry name" value="ACETYLTRANSFERASE YPEA"/>
    <property type="match status" value="1"/>
</dbReference>
<evidence type="ECO:0000256" key="2">
    <source>
        <dbReference type="ARBA" id="ARBA00023315"/>
    </source>
</evidence>
<gene>
    <name evidence="4" type="ORF">CWE15_08110</name>
</gene>
<dbReference type="Gene3D" id="3.40.630.30">
    <property type="match status" value="1"/>
</dbReference>
<evidence type="ECO:0000259" key="3">
    <source>
        <dbReference type="PROSITE" id="PS51186"/>
    </source>
</evidence>